<evidence type="ECO:0000313" key="1">
    <source>
        <dbReference type="EMBL" id="CDX27166.1"/>
    </source>
</evidence>
<dbReference type="EMBL" id="CCNB01000004">
    <property type="protein sequence ID" value="CDX27166.1"/>
    <property type="molecule type" value="Genomic_DNA"/>
</dbReference>
<evidence type="ECO:0000313" key="2">
    <source>
        <dbReference type="Proteomes" id="UP000046373"/>
    </source>
</evidence>
<organism evidence="1 2">
    <name type="scientific">Mesorhizobium plurifarium</name>
    <dbReference type="NCBI Taxonomy" id="69974"/>
    <lineage>
        <taxon>Bacteria</taxon>
        <taxon>Pseudomonadati</taxon>
        <taxon>Pseudomonadota</taxon>
        <taxon>Alphaproteobacteria</taxon>
        <taxon>Hyphomicrobiales</taxon>
        <taxon>Phyllobacteriaceae</taxon>
        <taxon>Mesorhizobium</taxon>
    </lineage>
</organism>
<sequence length="42" mass="4607">MGLRPHVFFAIKRMEKSDAYKTYRSLGAGAGHGERGDGAVIR</sequence>
<protein>
    <submittedName>
        <fullName evidence="1">Uncharacterized protein</fullName>
    </submittedName>
</protein>
<gene>
    <name evidence="1" type="ORF">MPLDJ20_120197</name>
</gene>
<reference evidence="1 2" key="1">
    <citation type="submission" date="2014-08" db="EMBL/GenBank/DDBJ databases">
        <authorList>
            <person name="Moulin Lionel"/>
        </authorList>
    </citation>
    <scope>NUCLEOTIDE SEQUENCE [LARGE SCALE GENOMIC DNA]</scope>
</reference>
<accession>A0A090EGI8</accession>
<name>A0A090EGI8_MESPL</name>
<dbReference type="AlphaFoldDB" id="A0A090EGI8"/>
<dbReference type="Proteomes" id="UP000046373">
    <property type="component" value="Unassembled WGS sequence"/>
</dbReference>
<proteinExistence type="predicted"/>